<dbReference type="SUPFAM" id="SSF55785">
    <property type="entry name" value="PYP-like sensor domain (PAS domain)"/>
    <property type="match status" value="1"/>
</dbReference>
<dbReference type="PROSITE" id="PS50109">
    <property type="entry name" value="HIS_KIN"/>
    <property type="match status" value="1"/>
</dbReference>
<dbReference type="InterPro" id="IPR035965">
    <property type="entry name" value="PAS-like_dom_sf"/>
</dbReference>
<dbReference type="CDD" id="cd16922">
    <property type="entry name" value="HATPase_EvgS-ArcB-TorS-like"/>
    <property type="match status" value="1"/>
</dbReference>
<dbReference type="PANTHER" id="PTHR45339:SF1">
    <property type="entry name" value="HYBRID SIGNAL TRANSDUCTION HISTIDINE KINASE J"/>
    <property type="match status" value="1"/>
</dbReference>
<comment type="catalytic activity">
    <reaction evidence="1">
        <text>ATP + protein L-histidine = ADP + protein N-phospho-L-histidine.</text>
        <dbReference type="EC" id="2.7.13.3"/>
    </reaction>
</comment>
<dbReference type="Proteomes" id="UP000595362">
    <property type="component" value="Chromosome"/>
</dbReference>
<dbReference type="PRINTS" id="PR00344">
    <property type="entry name" value="BCTRLSENSOR"/>
</dbReference>
<keyword evidence="6" id="KW-0812">Transmembrane</keyword>
<dbReference type="Pfam" id="PF02518">
    <property type="entry name" value="HATPase_c"/>
    <property type="match status" value="1"/>
</dbReference>
<dbReference type="InterPro" id="IPR036890">
    <property type="entry name" value="HATPase_C_sf"/>
</dbReference>
<dbReference type="GO" id="GO:0000155">
    <property type="term" value="F:phosphorelay sensor kinase activity"/>
    <property type="evidence" value="ECO:0007669"/>
    <property type="project" value="InterPro"/>
</dbReference>
<dbReference type="InterPro" id="IPR004358">
    <property type="entry name" value="Sig_transdc_His_kin-like_C"/>
</dbReference>
<sequence length="868" mass="97023">MNLLRMAALFSIIGAINRQSPVTRCAMGIWLFLIVFLIAGSPGYIKISEDIDVAVNEQQGNEDVRFLMDTLYDLTRLRQLLLSTQGWKEDMEEIRRLSGKIVADIESYRNIPGISKVMGGSQWQDYKWKEAFRALTKDPGPRHDQAVTRIIDDIQALIVEASNSSRLILDPRHDSYYLMDICAIVMPELAEVISNVGRLLQDEDNAASAGAISNRAEILFLQKERLGYLTAEKIPASFRLSGYGNGKSRDPAYHEELEESINALLDSSRRLLLRVSEGSKVRGGASTDEMVRDLIEKAQEVSWKASAGLESLLLGRAETLKTMRLRSGAWALLLSIGVVFCFYMVLKSSRDAEIIRDQSHLLDMAFKATQDGIWQENFVTGEFYISPRMLAMFGYGSENDAGSREVFGRIFDKKDLECIHDVLQRAQGGEEINFHNVMSGRHKDGLQRQVFCRLISEKDPAGRAIRVVGAVTDVTNLEQARLHADNANVAKKAFLENITCEIMAPINGIIGMSEIMQSMPLDKKQRHFLGIISSSAASLFSIMNDVIDFSRHERGAMGSASVPFDLKALCQQVAGLVQEKAQRKGLSFAMIYDENCDRFYIGDPHKTQQVILKLCDNAVKFTNAGYIRFSVSHVRRTVGYAVVRFSVEDSGIGISEEARRHIFTEFSQGDDKGKNRCNGMGIGLPLCRKLLRLMGSEMEVRSAPNNGSEFNFELLLGTVDFEPERPDTSWVLASPLTECRQFKDIRALIADSDFASQEILKEMLALHGIDADTASDGHEAILNFDRNDYDLVFTAHQMPKVKGADVIRYIRKGSKSANARLFSISLGSLDEEEKLMMEAGADDYLRIPMHRAELAALLSKWLPAEVKA</sequence>
<reference evidence="9 10" key="1">
    <citation type="submission" date="2020-07" db="EMBL/GenBank/DDBJ databases">
        <title>Huge and variable diversity of episymbiotic CPR bacteria and DPANN archaea in groundwater ecosystems.</title>
        <authorList>
            <person name="He C.Y."/>
            <person name="Keren R."/>
            <person name="Whittaker M."/>
            <person name="Farag I.F."/>
            <person name="Doudna J."/>
            <person name="Cate J.H.D."/>
            <person name="Banfield J.F."/>
        </authorList>
    </citation>
    <scope>NUCLEOTIDE SEQUENCE [LARGE SCALE GENOMIC DNA]</scope>
    <source>
        <strain evidence="9">NC_groundwater_70_Ag_B-0.1um_54_66</strain>
    </source>
</reference>
<evidence type="ECO:0000259" key="8">
    <source>
        <dbReference type="PROSITE" id="PS50110"/>
    </source>
</evidence>
<dbReference type="Gene3D" id="3.30.565.10">
    <property type="entry name" value="Histidine kinase-like ATPase, C-terminal domain"/>
    <property type="match status" value="1"/>
</dbReference>
<dbReference type="Pfam" id="PF00072">
    <property type="entry name" value="Response_reg"/>
    <property type="match status" value="1"/>
</dbReference>
<dbReference type="Gene3D" id="3.30.450.20">
    <property type="entry name" value="PAS domain"/>
    <property type="match status" value="1"/>
</dbReference>
<dbReference type="InterPro" id="IPR003594">
    <property type="entry name" value="HATPase_dom"/>
</dbReference>
<keyword evidence="6" id="KW-1133">Transmembrane helix</keyword>
<evidence type="ECO:0000256" key="1">
    <source>
        <dbReference type="ARBA" id="ARBA00000085"/>
    </source>
</evidence>
<dbReference type="InterPro" id="IPR003661">
    <property type="entry name" value="HisK_dim/P_dom"/>
</dbReference>
<feature type="transmembrane region" description="Helical" evidence="6">
    <location>
        <begin position="329"/>
        <end position="346"/>
    </location>
</feature>
<dbReference type="SMART" id="SM00388">
    <property type="entry name" value="HisKA"/>
    <property type="match status" value="1"/>
</dbReference>
<dbReference type="InterPro" id="IPR011006">
    <property type="entry name" value="CheY-like_superfamily"/>
</dbReference>
<evidence type="ECO:0000256" key="3">
    <source>
        <dbReference type="ARBA" id="ARBA00022553"/>
    </source>
</evidence>
<proteinExistence type="predicted"/>
<evidence type="ECO:0000259" key="7">
    <source>
        <dbReference type="PROSITE" id="PS50109"/>
    </source>
</evidence>
<keyword evidence="6" id="KW-0472">Membrane</keyword>
<feature type="domain" description="Histidine kinase" evidence="7">
    <location>
        <begin position="497"/>
        <end position="718"/>
    </location>
</feature>
<dbReference type="EMBL" id="CP066681">
    <property type="protein sequence ID" value="QQG37251.1"/>
    <property type="molecule type" value="Genomic_DNA"/>
</dbReference>
<dbReference type="SUPFAM" id="SSF52172">
    <property type="entry name" value="CheY-like"/>
    <property type="match status" value="1"/>
</dbReference>
<dbReference type="AlphaFoldDB" id="A0A7T5UIR7"/>
<protein>
    <recommendedName>
        <fullName evidence="2">histidine kinase</fullName>
        <ecNumber evidence="2">2.7.13.3</ecNumber>
    </recommendedName>
</protein>
<dbReference type="SMART" id="SM00448">
    <property type="entry name" value="REC"/>
    <property type="match status" value="1"/>
</dbReference>
<evidence type="ECO:0000256" key="2">
    <source>
        <dbReference type="ARBA" id="ARBA00012438"/>
    </source>
</evidence>
<feature type="transmembrane region" description="Helical" evidence="6">
    <location>
        <begin position="28"/>
        <end position="45"/>
    </location>
</feature>
<dbReference type="PANTHER" id="PTHR45339">
    <property type="entry name" value="HYBRID SIGNAL TRANSDUCTION HISTIDINE KINASE J"/>
    <property type="match status" value="1"/>
</dbReference>
<dbReference type="InterPro" id="IPR001789">
    <property type="entry name" value="Sig_transdc_resp-reg_receiver"/>
</dbReference>
<keyword evidence="3" id="KW-0597">Phosphoprotein</keyword>
<dbReference type="CDD" id="cd00130">
    <property type="entry name" value="PAS"/>
    <property type="match status" value="1"/>
</dbReference>
<dbReference type="InterPro" id="IPR005467">
    <property type="entry name" value="His_kinase_dom"/>
</dbReference>
<organism evidence="9 10">
    <name type="scientific">Micavibrio aeruginosavorus</name>
    <dbReference type="NCBI Taxonomy" id="349221"/>
    <lineage>
        <taxon>Bacteria</taxon>
        <taxon>Pseudomonadati</taxon>
        <taxon>Bdellovibrionota</taxon>
        <taxon>Bdellovibrionia</taxon>
        <taxon>Bdellovibrionales</taxon>
        <taxon>Pseudobdellovibrionaceae</taxon>
        <taxon>Micavibrio</taxon>
    </lineage>
</organism>
<evidence type="ECO:0000313" key="10">
    <source>
        <dbReference type="Proteomes" id="UP000595362"/>
    </source>
</evidence>
<dbReference type="SUPFAM" id="SSF55874">
    <property type="entry name" value="ATPase domain of HSP90 chaperone/DNA topoisomerase II/histidine kinase"/>
    <property type="match status" value="1"/>
</dbReference>
<dbReference type="SMART" id="SM00387">
    <property type="entry name" value="HATPase_c"/>
    <property type="match status" value="1"/>
</dbReference>
<dbReference type="Pfam" id="PF00512">
    <property type="entry name" value="HisKA"/>
    <property type="match status" value="1"/>
</dbReference>
<evidence type="ECO:0000256" key="6">
    <source>
        <dbReference type="SAM" id="Phobius"/>
    </source>
</evidence>
<gene>
    <name evidence="9" type="ORF">HYS17_05685</name>
</gene>
<dbReference type="Gene3D" id="1.10.287.130">
    <property type="match status" value="1"/>
</dbReference>
<dbReference type="CDD" id="cd17546">
    <property type="entry name" value="REC_hyHK_CKI1_RcsC-like"/>
    <property type="match status" value="1"/>
</dbReference>
<dbReference type="InterPro" id="IPR000014">
    <property type="entry name" value="PAS"/>
</dbReference>
<dbReference type="CDD" id="cd00082">
    <property type="entry name" value="HisKA"/>
    <property type="match status" value="1"/>
</dbReference>
<evidence type="ECO:0000313" key="9">
    <source>
        <dbReference type="EMBL" id="QQG37251.1"/>
    </source>
</evidence>
<feature type="domain" description="Response regulatory" evidence="8">
    <location>
        <begin position="746"/>
        <end position="862"/>
    </location>
</feature>
<keyword evidence="4" id="KW-0902">Two-component regulatory system</keyword>
<dbReference type="PROSITE" id="PS50110">
    <property type="entry name" value="RESPONSE_REGULATORY"/>
    <property type="match status" value="1"/>
</dbReference>
<dbReference type="InterPro" id="IPR036097">
    <property type="entry name" value="HisK_dim/P_sf"/>
</dbReference>
<dbReference type="SUPFAM" id="SSF47384">
    <property type="entry name" value="Homodimeric domain of signal transducing histidine kinase"/>
    <property type="match status" value="1"/>
</dbReference>
<comment type="caution">
    <text evidence="5">Lacks conserved residue(s) required for the propagation of feature annotation.</text>
</comment>
<dbReference type="EC" id="2.7.13.3" evidence="2"/>
<accession>A0A7T5UIR7</accession>
<evidence type="ECO:0000256" key="4">
    <source>
        <dbReference type="ARBA" id="ARBA00023012"/>
    </source>
</evidence>
<dbReference type="Gene3D" id="3.40.50.2300">
    <property type="match status" value="1"/>
</dbReference>
<name>A0A7T5UIR7_9BACT</name>
<evidence type="ECO:0000256" key="5">
    <source>
        <dbReference type="PROSITE-ProRule" id="PRU00169"/>
    </source>
</evidence>